<organism evidence="1">
    <name type="scientific">Arundo donax</name>
    <name type="common">Giant reed</name>
    <name type="synonym">Donax arundinaceus</name>
    <dbReference type="NCBI Taxonomy" id="35708"/>
    <lineage>
        <taxon>Eukaryota</taxon>
        <taxon>Viridiplantae</taxon>
        <taxon>Streptophyta</taxon>
        <taxon>Embryophyta</taxon>
        <taxon>Tracheophyta</taxon>
        <taxon>Spermatophyta</taxon>
        <taxon>Magnoliopsida</taxon>
        <taxon>Liliopsida</taxon>
        <taxon>Poales</taxon>
        <taxon>Poaceae</taxon>
        <taxon>PACMAD clade</taxon>
        <taxon>Arundinoideae</taxon>
        <taxon>Arundineae</taxon>
        <taxon>Arundo</taxon>
    </lineage>
</organism>
<reference evidence="1" key="1">
    <citation type="submission" date="2014-09" db="EMBL/GenBank/DDBJ databases">
        <authorList>
            <person name="Magalhaes I.L.F."/>
            <person name="Oliveira U."/>
            <person name="Santos F.R."/>
            <person name="Vidigal T.H.D.A."/>
            <person name="Brescovit A.D."/>
            <person name="Santos A.J."/>
        </authorList>
    </citation>
    <scope>NUCLEOTIDE SEQUENCE</scope>
    <source>
        <tissue evidence="1">Shoot tissue taken approximately 20 cm above the soil surface</tissue>
    </source>
</reference>
<accession>A0A0A9ES42</accession>
<protein>
    <submittedName>
        <fullName evidence="1">Uncharacterized protein</fullName>
    </submittedName>
</protein>
<name>A0A0A9ES42_ARUDO</name>
<proteinExistence type="predicted"/>
<dbReference type="EMBL" id="GBRH01199043">
    <property type="protein sequence ID" value="JAD98852.1"/>
    <property type="molecule type" value="Transcribed_RNA"/>
</dbReference>
<evidence type="ECO:0000313" key="1">
    <source>
        <dbReference type="EMBL" id="JAD98852.1"/>
    </source>
</evidence>
<reference evidence="1" key="2">
    <citation type="journal article" date="2015" name="Data Brief">
        <title>Shoot transcriptome of the giant reed, Arundo donax.</title>
        <authorList>
            <person name="Barrero R.A."/>
            <person name="Guerrero F.D."/>
            <person name="Moolhuijzen P."/>
            <person name="Goolsby J.A."/>
            <person name="Tidwell J."/>
            <person name="Bellgard S.E."/>
            <person name="Bellgard M.I."/>
        </authorList>
    </citation>
    <scope>NUCLEOTIDE SEQUENCE</scope>
    <source>
        <tissue evidence="1">Shoot tissue taken approximately 20 cm above the soil surface</tissue>
    </source>
</reference>
<dbReference type="AlphaFoldDB" id="A0A0A9ES42"/>
<sequence length="23" mass="2616">MDVVLFLIHNNCMLALKILNLGM</sequence>